<evidence type="ECO:0000313" key="4">
    <source>
        <dbReference type="Proteomes" id="UP000494249"/>
    </source>
</evidence>
<dbReference type="Proteomes" id="UP000494249">
    <property type="component" value="Unassembled WGS sequence"/>
</dbReference>
<dbReference type="AlphaFoldDB" id="A0A6J5B5Y8"/>
<protein>
    <submittedName>
        <fullName evidence="3">Uncharacterized protein</fullName>
    </submittedName>
</protein>
<name>A0A6J5B5Y8_9BURK</name>
<evidence type="ECO:0000313" key="3">
    <source>
        <dbReference type="EMBL" id="CAB3692617.1"/>
    </source>
</evidence>
<organism evidence="3 4">
    <name type="scientific">Paraburkholderia phenoliruptrix</name>
    <dbReference type="NCBI Taxonomy" id="252970"/>
    <lineage>
        <taxon>Bacteria</taxon>
        <taxon>Pseudomonadati</taxon>
        <taxon>Pseudomonadota</taxon>
        <taxon>Betaproteobacteria</taxon>
        <taxon>Burkholderiales</taxon>
        <taxon>Burkholderiaceae</taxon>
        <taxon>Paraburkholderia</taxon>
    </lineage>
</organism>
<proteinExistence type="predicted"/>
<feature type="transmembrane region" description="Helical" evidence="2">
    <location>
        <begin position="6"/>
        <end position="25"/>
    </location>
</feature>
<evidence type="ECO:0000256" key="1">
    <source>
        <dbReference type="SAM" id="MobiDB-lite"/>
    </source>
</evidence>
<dbReference type="EMBL" id="CADIKB010000012">
    <property type="protein sequence ID" value="CAB3692617.1"/>
    <property type="molecule type" value="Genomic_DNA"/>
</dbReference>
<feature type="region of interest" description="Disordered" evidence="1">
    <location>
        <begin position="30"/>
        <end position="49"/>
    </location>
</feature>
<reference evidence="3 4" key="1">
    <citation type="submission" date="2020-04" db="EMBL/GenBank/DDBJ databases">
        <authorList>
            <person name="De Canck E."/>
        </authorList>
    </citation>
    <scope>NUCLEOTIDE SEQUENCE [LARGE SCALE GENOMIC DNA]</scope>
    <source>
        <strain evidence="3 4">LMG 22037</strain>
    </source>
</reference>
<sequence length="86" mass="9473">MNGVIIFVALWPMGFAALLAFAVRIEPRSGRWRRGRPESPPSGGAAHPRHCLQRTTIERFFTFAPKIPPTVPPEVAPLSTSFDTTS</sequence>
<evidence type="ECO:0000256" key="2">
    <source>
        <dbReference type="SAM" id="Phobius"/>
    </source>
</evidence>
<keyword evidence="2" id="KW-0812">Transmembrane</keyword>
<gene>
    <name evidence="3" type="ORF">LMG22037_03065</name>
</gene>
<keyword evidence="2" id="KW-1133">Transmembrane helix</keyword>
<keyword evidence="2" id="KW-0472">Membrane</keyword>
<accession>A0A6J5B5Y8</accession>